<accession>A0ABT3VQI8</accession>
<organism evidence="3 4">
    <name type="scientific">Alcaligenes parafaecalis</name>
    <dbReference type="NCBI Taxonomy" id="171260"/>
    <lineage>
        <taxon>Bacteria</taxon>
        <taxon>Pseudomonadati</taxon>
        <taxon>Pseudomonadota</taxon>
        <taxon>Betaproteobacteria</taxon>
        <taxon>Burkholderiales</taxon>
        <taxon>Alcaligenaceae</taxon>
        <taxon>Alcaligenes</taxon>
    </lineage>
</organism>
<dbReference type="PANTHER" id="PTHR37089">
    <property type="entry name" value="PROTEIN U-RELATED"/>
    <property type="match status" value="1"/>
</dbReference>
<dbReference type="Proteomes" id="UP001209916">
    <property type="component" value="Unassembled WGS sequence"/>
</dbReference>
<dbReference type="RefSeq" id="WP_266121332.1">
    <property type="nucleotide sequence ID" value="NZ_JAPKNA010000004.1"/>
</dbReference>
<keyword evidence="1" id="KW-0732">Signal</keyword>
<gene>
    <name evidence="3" type="ORF">OSH09_14180</name>
</gene>
<keyword evidence="3" id="KW-0167">Capsid protein</keyword>
<dbReference type="SMART" id="SM00972">
    <property type="entry name" value="SCPU"/>
    <property type="match status" value="2"/>
</dbReference>
<dbReference type="InterPro" id="IPR053167">
    <property type="entry name" value="Spore_coat_component"/>
</dbReference>
<protein>
    <submittedName>
        <fullName evidence="3">Spore coat protein U domain-containing protein</fullName>
    </submittedName>
</protein>
<dbReference type="PANTHER" id="PTHR37089:SF1">
    <property type="entry name" value="MEMBRANE PROTEIN"/>
    <property type="match status" value="1"/>
</dbReference>
<evidence type="ECO:0000256" key="1">
    <source>
        <dbReference type="SAM" id="SignalP"/>
    </source>
</evidence>
<evidence type="ECO:0000313" key="4">
    <source>
        <dbReference type="Proteomes" id="UP001209916"/>
    </source>
</evidence>
<dbReference type="EMBL" id="JAPKNA010000004">
    <property type="protein sequence ID" value="MCX5465331.1"/>
    <property type="molecule type" value="Genomic_DNA"/>
</dbReference>
<evidence type="ECO:0000259" key="2">
    <source>
        <dbReference type="Pfam" id="PF05229"/>
    </source>
</evidence>
<feature type="signal peptide" evidence="1">
    <location>
        <begin position="1"/>
        <end position="29"/>
    </location>
</feature>
<feature type="domain" description="Spore coat protein U/FanG" evidence="2">
    <location>
        <begin position="187"/>
        <end position="316"/>
    </location>
</feature>
<reference evidence="3 4" key="1">
    <citation type="submission" date="2022-11" db="EMBL/GenBank/DDBJ databases">
        <title>Biodiversity and phylogenetic relationships of bacteria.</title>
        <authorList>
            <person name="Machado R.A.R."/>
            <person name="Bhat A."/>
            <person name="Loulou A."/>
            <person name="Kallel S."/>
        </authorList>
    </citation>
    <scope>NUCLEOTIDE SEQUENCE [LARGE SCALE GENOMIC DNA]</scope>
    <source>
        <strain evidence="3 4">DSM 13975</strain>
    </source>
</reference>
<comment type="caution">
    <text evidence="3">The sequence shown here is derived from an EMBL/GenBank/DDBJ whole genome shotgun (WGS) entry which is preliminary data.</text>
</comment>
<dbReference type="InterPro" id="IPR007893">
    <property type="entry name" value="Spore_coat_U/FanG"/>
</dbReference>
<name>A0ABT3VQI8_9BURK</name>
<evidence type="ECO:0000313" key="3">
    <source>
        <dbReference type="EMBL" id="MCX5465331.1"/>
    </source>
</evidence>
<keyword evidence="3" id="KW-0946">Virion</keyword>
<keyword evidence="4" id="KW-1185">Reference proteome</keyword>
<feature type="chain" id="PRO_5046782131" evidence="1">
    <location>
        <begin position="30"/>
        <end position="324"/>
    </location>
</feature>
<dbReference type="Pfam" id="PF05229">
    <property type="entry name" value="SCPU"/>
    <property type="match status" value="2"/>
</dbReference>
<feature type="domain" description="Spore coat protein U/FanG" evidence="2">
    <location>
        <begin position="25"/>
        <end position="165"/>
    </location>
</feature>
<sequence length="324" mass="35690">MTRPSHHGRMRWLMLIWLLACFRLGTVFAQPAAGANCSGGQTYMVDFGQLDSIQAATQRVEREFDASFKCNTFSLSLLTGSQLWITVRSVNGYRLRKADSSSVAYRIYLDGGRARELHDGQEIEISSTVNFFGSEALSRRKLYIQTQAGAPDLTVGRLTDTLSITYRWSVCTLGTVFCLSRYNGSATVTVNLALGIAAACEFRTSQPRVDFGAYPLVSQIADVQTDIAFVCTNSSAYNIHISDGDNVQGAWRRMKGVSGVSSNSYIQYQLYAANSDLVINSLNRRPGRGTGRPEVLSIVGRVNKTQADVPVGSYQDRPVIIIEY</sequence>
<proteinExistence type="predicted"/>